<reference evidence="2 3" key="1">
    <citation type="journal article" date="2016" name="Mol. Biol. Evol.">
        <title>Comparative Genomics of Early-Diverging Mushroom-Forming Fungi Provides Insights into the Origins of Lignocellulose Decay Capabilities.</title>
        <authorList>
            <person name="Nagy L.G."/>
            <person name="Riley R."/>
            <person name="Tritt A."/>
            <person name="Adam C."/>
            <person name="Daum C."/>
            <person name="Floudas D."/>
            <person name="Sun H."/>
            <person name="Yadav J.S."/>
            <person name="Pangilinan J."/>
            <person name="Larsson K.H."/>
            <person name="Matsuura K."/>
            <person name="Barry K."/>
            <person name="Labutti K."/>
            <person name="Kuo R."/>
            <person name="Ohm R.A."/>
            <person name="Bhattacharya S.S."/>
            <person name="Shirouzu T."/>
            <person name="Yoshinaga Y."/>
            <person name="Martin F.M."/>
            <person name="Grigoriev I.V."/>
            <person name="Hibbett D.S."/>
        </authorList>
    </citation>
    <scope>NUCLEOTIDE SEQUENCE [LARGE SCALE GENOMIC DNA]</scope>
    <source>
        <strain evidence="2 3">HHB9708</strain>
    </source>
</reference>
<proteinExistence type="predicted"/>
<evidence type="ECO:0000313" key="3">
    <source>
        <dbReference type="Proteomes" id="UP000076722"/>
    </source>
</evidence>
<evidence type="ECO:0000256" key="1">
    <source>
        <dbReference type="SAM" id="MobiDB-lite"/>
    </source>
</evidence>
<organism evidence="2 3">
    <name type="scientific">Sistotremastrum niveocremeum HHB9708</name>
    <dbReference type="NCBI Taxonomy" id="1314777"/>
    <lineage>
        <taxon>Eukaryota</taxon>
        <taxon>Fungi</taxon>
        <taxon>Dikarya</taxon>
        <taxon>Basidiomycota</taxon>
        <taxon>Agaricomycotina</taxon>
        <taxon>Agaricomycetes</taxon>
        <taxon>Sistotremastrales</taxon>
        <taxon>Sistotremastraceae</taxon>
        <taxon>Sertulicium</taxon>
        <taxon>Sertulicium niveocremeum</taxon>
    </lineage>
</organism>
<protein>
    <submittedName>
        <fullName evidence="2">Uncharacterized protein</fullName>
    </submittedName>
</protein>
<dbReference type="AlphaFoldDB" id="A0A164P4X2"/>
<name>A0A164P4X2_9AGAM</name>
<keyword evidence="3" id="KW-1185">Reference proteome</keyword>
<dbReference type="EMBL" id="KV419437">
    <property type="protein sequence ID" value="KZS88367.1"/>
    <property type="molecule type" value="Genomic_DNA"/>
</dbReference>
<sequence>MLRCFPTASQCLYIFPLYSKGHARSCPRAHRPLPRSSHRLHATFSPHPGPNHEPEPAKYSRRAKRVGAISGTASIDLRVRCVAGILIRVATPSSGYVAVASFPPRCAPHLRDARYDATSLYYSTRISS</sequence>
<feature type="compositionally biased region" description="Basic residues" evidence="1">
    <location>
        <begin position="29"/>
        <end position="41"/>
    </location>
</feature>
<gene>
    <name evidence="2" type="ORF">SISNIDRAFT_264062</name>
</gene>
<evidence type="ECO:0000313" key="2">
    <source>
        <dbReference type="EMBL" id="KZS88367.1"/>
    </source>
</evidence>
<accession>A0A164P4X2</accession>
<dbReference type="Proteomes" id="UP000076722">
    <property type="component" value="Unassembled WGS sequence"/>
</dbReference>
<feature type="region of interest" description="Disordered" evidence="1">
    <location>
        <begin position="29"/>
        <end position="57"/>
    </location>
</feature>